<dbReference type="PANTHER" id="PTHR23514">
    <property type="entry name" value="BYPASS OF STOP CODON PROTEIN 6"/>
    <property type="match status" value="1"/>
</dbReference>
<feature type="transmembrane region" description="Helical" evidence="7">
    <location>
        <begin position="73"/>
        <end position="89"/>
    </location>
</feature>
<accession>A0ABW2I1I8</accession>
<feature type="transmembrane region" description="Helical" evidence="7">
    <location>
        <begin position="335"/>
        <end position="355"/>
    </location>
</feature>
<proteinExistence type="inferred from homology"/>
<dbReference type="PANTHER" id="PTHR23514:SF3">
    <property type="entry name" value="BYPASS OF STOP CODON PROTEIN 6"/>
    <property type="match status" value="1"/>
</dbReference>
<evidence type="ECO:0000256" key="3">
    <source>
        <dbReference type="ARBA" id="ARBA00022448"/>
    </source>
</evidence>
<feature type="transmembrane region" description="Helical" evidence="7">
    <location>
        <begin position="270"/>
        <end position="295"/>
    </location>
</feature>
<keyword evidence="5 7" id="KW-1133">Transmembrane helix</keyword>
<dbReference type="Gene3D" id="1.20.1250.20">
    <property type="entry name" value="MFS general substrate transporter like domains"/>
    <property type="match status" value="2"/>
</dbReference>
<dbReference type="InterPro" id="IPR020846">
    <property type="entry name" value="MFS_dom"/>
</dbReference>
<dbReference type="SUPFAM" id="SSF103473">
    <property type="entry name" value="MFS general substrate transporter"/>
    <property type="match status" value="1"/>
</dbReference>
<name>A0ABW2I1I8_9ACTN</name>
<feature type="transmembrane region" description="Helical" evidence="7">
    <location>
        <begin position="243"/>
        <end position="263"/>
    </location>
</feature>
<dbReference type="InterPro" id="IPR036259">
    <property type="entry name" value="MFS_trans_sf"/>
</dbReference>
<dbReference type="InterPro" id="IPR051788">
    <property type="entry name" value="MFS_Transporter"/>
</dbReference>
<feature type="transmembrane region" description="Helical" evidence="7">
    <location>
        <begin position="361"/>
        <end position="382"/>
    </location>
</feature>
<dbReference type="Proteomes" id="UP001596548">
    <property type="component" value="Unassembled WGS sequence"/>
</dbReference>
<comment type="similarity">
    <text evidence="2">Belongs to the major facilitator superfamily.</text>
</comment>
<dbReference type="RefSeq" id="WP_378975821.1">
    <property type="nucleotide sequence ID" value="NZ_JBHTBJ010000037.1"/>
</dbReference>
<comment type="subcellular location">
    <subcellularLocation>
        <location evidence="1">Cell membrane</location>
        <topology evidence="1">Multi-pass membrane protein</topology>
    </subcellularLocation>
</comment>
<evidence type="ECO:0000256" key="5">
    <source>
        <dbReference type="ARBA" id="ARBA00022989"/>
    </source>
</evidence>
<organism evidence="9 10">
    <name type="scientific">Paractinoplanes rhizophilus</name>
    <dbReference type="NCBI Taxonomy" id="1416877"/>
    <lineage>
        <taxon>Bacteria</taxon>
        <taxon>Bacillati</taxon>
        <taxon>Actinomycetota</taxon>
        <taxon>Actinomycetes</taxon>
        <taxon>Micromonosporales</taxon>
        <taxon>Micromonosporaceae</taxon>
        <taxon>Paractinoplanes</taxon>
    </lineage>
</organism>
<keyword evidence="4 7" id="KW-0812">Transmembrane</keyword>
<feature type="transmembrane region" description="Helical" evidence="7">
    <location>
        <begin position="46"/>
        <end position="66"/>
    </location>
</feature>
<feature type="transmembrane region" description="Helical" evidence="7">
    <location>
        <begin position="133"/>
        <end position="153"/>
    </location>
</feature>
<feature type="transmembrane region" description="Helical" evidence="7">
    <location>
        <begin position="301"/>
        <end position="323"/>
    </location>
</feature>
<evidence type="ECO:0000313" key="10">
    <source>
        <dbReference type="Proteomes" id="UP001596548"/>
    </source>
</evidence>
<dbReference type="EMBL" id="JBHTBJ010000037">
    <property type="protein sequence ID" value="MFC7278730.1"/>
    <property type="molecule type" value="Genomic_DNA"/>
</dbReference>
<feature type="transmembrane region" description="Helical" evidence="7">
    <location>
        <begin position="207"/>
        <end position="231"/>
    </location>
</feature>
<sequence length="406" mass="41187">MRQPGKAPVALAYVAFVLVGVNAGVNGVLLAAQIDDYAVSRSTLGLTFFASSAGFVLAGVTAGALIHRFGIRIAMATGGVAYVLTALYAGTRPAFAAFVVLQIASGYAVGVLESVLNAYLSGLPNATTLLNRLHGFFGVGALLGPPLAAWIVALSSWPTVMLVLAAVAVPLTAGFLIVFPRTDPSPAAAQPESAAARGLARLAARQAGVLLGAALLAVYVGLELGVGNWAFGYLVDGRGQAEVLAGYAVSGYWLGLTAGRFLLSPIVTRLGFTAAGLMTICIAGVTVVTALTWALPGTAAATAGLVLLGFFLGPIFPTAMALAPRLSTARLVPSSIGLMNAGSVVGGSLFPWLAGAIAEGAGVWTLLPFTLALSLLQHAIWWPMARRLGPLPESPSPATTGSAARP</sequence>
<reference evidence="10" key="1">
    <citation type="journal article" date="2019" name="Int. J. Syst. Evol. Microbiol.">
        <title>The Global Catalogue of Microorganisms (GCM) 10K type strain sequencing project: providing services to taxonomists for standard genome sequencing and annotation.</title>
        <authorList>
            <consortium name="The Broad Institute Genomics Platform"/>
            <consortium name="The Broad Institute Genome Sequencing Center for Infectious Disease"/>
            <person name="Wu L."/>
            <person name="Ma J."/>
        </authorList>
    </citation>
    <scope>NUCLEOTIDE SEQUENCE [LARGE SCALE GENOMIC DNA]</scope>
    <source>
        <strain evidence="10">XZYJT-10</strain>
    </source>
</reference>
<evidence type="ECO:0000256" key="4">
    <source>
        <dbReference type="ARBA" id="ARBA00022692"/>
    </source>
</evidence>
<evidence type="ECO:0000256" key="7">
    <source>
        <dbReference type="SAM" id="Phobius"/>
    </source>
</evidence>
<evidence type="ECO:0000259" key="8">
    <source>
        <dbReference type="PROSITE" id="PS50850"/>
    </source>
</evidence>
<feature type="transmembrane region" description="Helical" evidence="7">
    <location>
        <begin position="12"/>
        <end position="34"/>
    </location>
</feature>
<evidence type="ECO:0000313" key="9">
    <source>
        <dbReference type="EMBL" id="MFC7278730.1"/>
    </source>
</evidence>
<feature type="transmembrane region" description="Helical" evidence="7">
    <location>
        <begin position="159"/>
        <end position="179"/>
    </location>
</feature>
<protein>
    <submittedName>
        <fullName evidence="9">MFS transporter</fullName>
    </submittedName>
</protein>
<keyword evidence="3" id="KW-0813">Transport</keyword>
<evidence type="ECO:0000256" key="1">
    <source>
        <dbReference type="ARBA" id="ARBA00004651"/>
    </source>
</evidence>
<dbReference type="Pfam" id="PF07690">
    <property type="entry name" value="MFS_1"/>
    <property type="match status" value="1"/>
</dbReference>
<comment type="caution">
    <text evidence="9">The sequence shown here is derived from an EMBL/GenBank/DDBJ whole genome shotgun (WGS) entry which is preliminary data.</text>
</comment>
<gene>
    <name evidence="9" type="ORF">ACFQS1_32590</name>
</gene>
<evidence type="ECO:0000256" key="6">
    <source>
        <dbReference type="ARBA" id="ARBA00023136"/>
    </source>
</evidence>
<feature type="transmembrane region" description="Helical" evidence="7">
    <location>
        <begin position="95"/>
        <end position="121"/>
    </location>
</feature>
<dbReference type="InterPro" id="IPR011701">
    <property type="entry name" value="MFS"/>
</dbReference>
<keyword evidence="6 7" id="KW-0472">Membrane</keyword>
<keyword evidence="10" id="KW-1185">Reference proteome</keyword>
<feature type="domain" description="Major facilitator superfamily (MFS) profile" evidence="8">
    <location>
        <begin position="8"/>
        <end position="386"/>
    </location>
</feature>
<evidence type="ECO:0000256" key="2">
    <source>
        <dbReference type="ARBA" id="ARBA00008335"/>
    </source>
</evidence>
<dbReference type="PROSITE" id="PS50850">
    <property type="entry name" value="MFS"/>
    <property type="match status" value="1"/>
</dbReference>